<reference evidence="1" key="2">
    <citation type="journal article" date="2023" name="Int. J. Mol. Sci.">
        <title>De Novo Assembly and Annotation of 11 Diverse Shrub Willow (Salix) Genomes Reveals Novel Gene Organization in Sex-Linked Regions.</title>
        <authorList>
            <person name="Hyden B."/>
            <person name="Feng K."/>
            <person name="Yates T.B."/>
            <person name="Jawdy S."/>
            <person name="Cereghino C."/>
            <person name="Smart L.B."/>
            <person name="Muchero W."/>
        </authorList>
    </citation>
    <scope>NUCLEOTIDE SEQUENCE</scope>
    <source>
        <tissue evidence="1">Shoot tip</tissue>
    </source>
</reference>
<evidence type="ECO:0000313" key="2">
    <source>
        <dbReference type="Proteomes" id="UP001141253"/>
    </source>
</evidence>
<gene>
    <name evidence="1" type="ORF">OIU77_007354</name>
</gene>
<proteinExistence type="predicted"/>
<evidence type="ECO:0000313" key="1">
    <source>
        <dbReference type="EMBL" id="KAJ6339372.1"/>
    </source>
</evidence>
<keyword evidence="2" id="KW-1185">Reference proteome</keyword>
<name>A0ABQ9AFS3_9ROSI</name>
<dbReference type="EMBL" id="JAPFFI010000020">
    <property type="protein sequence ID" value="KAJ6339372.1"/>
    <property type="molecule type" value="Genomic_DNA"/>
</dbReference>
<comment type="caution">
    <text evidence="1">The sequence shown here is derived from an EMBL/GenBank/DDBJ whole genome shotgun (WGS) entry which is preliminary data.</text>
</comment>
<accession>A0ABQ9AFS3</accession>
<dbReference type="EMBL" id="JAPFFI010000020">
    <property type="protein sequence ID" value="KAJ6339371.1"/>
    <property type="molecule type" value="Genomic_DNA"/>
</dbReference>
<protein>
    <submittedName>
        <fullName evidence="1">Uncharacterized protein</fullName>
    </submittedName>
</protein>
<organism evidence="1 2">
    <name type="scientific">Salix suchowensis</name>
    <dbReference type="NCBI Taxonomy" id="1278906"/>
    <lineage>
        <taxon>Eukaryota</taxon>
        <taxon>Viridiplantae</taxon>
        <taxon>Streptophyta</taxon>
        <taxon>Embryophyta</taxon>
        <taxon>Tracheophyta</taxon>
        <taxon>Spermatophyta</taxon>
        <taxon>Magnoliopsida</taxon>
        <taxon>eudicotyledons</taxon>
        <taxon>Gunneridae</taxon>
        <taxon>Pentapetalae</taxon>
        <taxon>rosids</taxon>
        <taxon>fabids</taxon>
        <taxon>Malpighiales</taxon>
        <taxon>Salicaceae</taxon>
        <taxon>Saliceae</taxon>
        <taxon>Salix</taxon>
    </lineage>
</organism>
<sequence>MMTVCYIQTFSISTPFVMRRIFYRFESFKLLENMDGDKKALFIKWGDLERRAAASVLQKWT</sequence>
<reference evidence="1" key="1">
    <citation type="submission" date="2022-10" db="EMBL/GenBank/DDBJ databases">
        <authorList>
            <person name="Hyden B.L."/>
            <person name="Feng K."/>
            <person name="Yates T."/>
            <person name="Jawdy S."/>
            <person name="Smart L.B."/>
            <person name="Muchero W."/>
        </authorList>
    </citation>
    <scope>NUCLEOTIDE SEQUENCE</scope>
    <source>
        <tissue evidence="1">Shoot tip</tissue>
    </source>
</reference>
<dbReference type="Proteomes" id="UP001141253">
    <property type="component" value="Chromosome 15W"/>
</dbReference>